<proteinExistence type="predicted"/>
<evidence type="ECO:0000313" key="3">
    <source>
        <dbReference type="Proteomes" id="UP001273166"/>
    </source>
</evidence>
<dbReference type="Pfam" id="PF08297">
    <property type="entry name" value="U3_snoRNA_assoc"/>
    <property type="match status" value="1"/>
</dbReference>
<sequence length="387" mass="42515">MVGTRRSAQKASQKSEAPAAVIELSSDSEPEAPEVEVEDTVKDEVPEPAVDISDVAEQPLLRAAGIKYKIDKPEEDELPHDQDQNSPSSKLAVRVRDTPSAKHRHVSIEIPLPTSSALRRRKAVAEDTAGKEGNEEVLNTPSVGKRITFDDSDHDEFVTPREAPSRDPMESSIPRPASKPEAADAPGQDDDEDEAEDSDDDAPPEAISTHAAQEETLKAAEAAAKAAEQQAAALKRKRQERAAFFNQQAEERKRAEQQARQRRGSDDASPSAEDATPETEKRKEAPKLLPLELLESDDEDDVSQELGSTGHLKHKRRKLGAVEQTLLRDPKLPKDKRVGSTAYRVVKGTGDSRLAPKVKKQAVNLRETLLRRDRVAKPRGGFFAVKR</sequence>
<keyword evidence="3" id="KW-1185">Reference proteome</keyword>
<dbReference type="GeneID" id="87886952"/>
<organism evidence="2 3">
    <name type="scientific">Chaetomium strumarium</name>
    <dbReference type="NCBI Taxonomy" id="1170767"/>
    <lineage>
        <taxon>Eukaryota</taxon>
        <taxon>Fungi</taxon>
        <taxon>Dikarya</taxon>
        <taxon>Ascomycota</taxon>
        <taxon>Pezizomycotina</taxon>
        <taxon>Sordariomycetes</taxon>
        <taxon>Sordariomycetidae</taxon>
        <taxon>Sordariales</taxon>
        <taxon>Chaetomiaceae</taxon>
        <taxon>Chaetomium</taxon>
    </lineage>
</organism>
<feature type="compositionally biased region" description="Acidic residues" evidence="1">
    <location>
        <begin position="294"/>
        <end position="303"/>
    </location>
</feature>
<dbReference type="GO" id="GO:0006364">
    <property type="term" value="P:rRNA processing"/>
    <property type="evidence" value="ECO:0007669"/>
    <property type="project" value="InterPro"/>
</dbReference>
<reference evidence="2" key="2">
    <citation type="submission" date="2023-06" db="EMBL/GenBank/DDBJ databases">
        <authorList>
            <consortium name="Lawrence Berkeley National Laboratory"/>
            <person name="Mondo S.J."/>
            <person name="Hensen N."/>
            <person name="Bonometti L."/>
            <person name="Westerberg I."/>
            <person name="Brannstrom I.O."/>
            <person name="Guillou S."/>
            <person name="Cros-Aarteil S."/>
            <person name="Calhoun S."/>
            <person name="Haridas S."/>
            <person name="Kuo A."/>
            <person name="Pangilinan J."/>
            <person name="Riley R."/>
            <person name="Labutti K."/>
            <person name="Andreopoulos B."/>
            <person name="Lipzen A."/>
            <person name="Chen C."/>
            <person name="Yanf M."/>
            <person name="Daum C."/>
            <person name="Ng V."/>
            <person name="Clum A."/>
            <person name="Steindorff A."/>
            <person name="Ohm R."/>
            <person name="Martin F."/>
            <person name="Silar P."/>
            <person name="Natvig D."/>
            <person name="Lalanne C."/>
            <person name="Gautier V."/>
            <person name="Ament-Velasquez S.L."/>
            <person name="Kruys A."/>
            <person name="Hutchinson M.I."/>
            <person name="Powell A.J."/>
            <person name="Barry K."/>
            <person name="Miller A.N."/>
            <person name="Grigoriev I.V."/>
            <person name="Debuchy R."/>
            <person name="Gladieux P."/>
            <person name="Thoren M.H."/>
            <person name="Johannesson H."/>
        </authorList>
    </citation>
    <scope>NUCLEOTIDE SEQUENCE</scope>
    <source>
        <strain evidence="2">CBS 333.67</strain>
    </source>
</reference>
<feature type="compositionally biased region" description="Acidic residues" evidence="1">
    <location>
        <begin position="187"/>
        <end position="203"/>
    </location>
</feature>
<evidence type="ECO:0000256" key="1">
    <source>
        <dbReference type="SAM" id="MobiDB-lite"/>
    </source>
</evidence>
<feature type="compositionally biased region" description="Basic and acidic residues" evidence="1">
    <location>
        <begin position="249"/>
        <end position="266"/>
    </location>
</feature>
<dbReference type="Proteomes" id="UP001273166">
    <property type="component" value="Unassembled WGS sequence"/>
</dbReference>
<evidence type="ECO:0000313" key="2">
    <source>
        <dbReference type="EMBL" id="KAK3302421.1"/>
    </source>
</evidence>
<reference evidence="2" key="1">
    <citation type="journal article" date="2023" name="Mol. Phylogenet. Evol.">
        <title>Genome-scale phylogeny and comparative genomics of the fungal order Sordariales.</title>
        <authorList>
            <person name="Hensen N."/>
            <person name="Bonometti L."/>
            <person name="Westerberg I."/>
            <person name="Brannstrom I.O."/>
            <person name="Guillou S."/>
            <person name="Cros-Aarteil S."/>
            <person name="Calhoun S."/>
            <person name="Haridas S."/>
            <person name="Kuo A."/>
            <person name="Mondo S."/>
            <person name="Pangilinan J."/>
            <person name="Riley R."/>
            <person name="LaButti K."/>
            <person name="Andreopoulos B."/>
            <person name="Lipzen A."/>
            <person name="Chen C."/>
            <person name="Yan M."/>
            <person name="Daum C."/>
            <person name="Ng V."/>
            <person name="Clum A."/>
            <person name="Steindorff A."/>
            <person name="Ohm R.A."/>
            <person name="Martin F."/>
            <person name="Silar P."/>
            <person name="Natvig D.O."/>
            <person name="Lalanne C."/>
            <person name="Gautier V."/>
            <person name="Ament-Velasquez S.L."/>
            <person name="Kruys A."/>
            <person name="Hutchinson M.I."/>
            <person name="Powell A.J."/>
            <person name="Barry K."/>
            <person name="Miller A.N."/>
            <person name="Grigoriev I.V."/>
            <person name="Debuchy R."/>
            <person name="Gladieux P."/>
            <person name="Hiltunen Thoren M."/>
            <person name="Johannesson H."/>
        </authorList>
    </citation>
    <scope>NUCLEOTIDE SEQUENCE</scope>
    <source>
        <strain evidence="2">CBS 333.67</strain>
    </source>
</reference>
<feature type="compositionally biased region" description="Basic and acidic residues" evidence="1">
    <location>
        <begin position="123"/>
        <end position="134"/>
    </location>
</feature>
<dbReference type="GO" id="GO:0030515">
    <property type="term" value="F:snoRNA binding"/>
    <property type="evidence" value="ECO:0007669"/>
    <property type="project" value="InterPro"/>
</dbReference>
<dbReference type="EMBL" id="JAUDZG010000007">
    <property type="protein sequence ID" value="KAK3302421.1"/>
    <property type="molecule type" value="Genomic_DNA"/>
</dbReference>
<dbReference type="InterPro" id="IPR013268">
    <property type="entry name" value="UTP16"/>
</dbReference>
<gene>
    <name evidence="2" type="ORF">B0T15DRAFT_514456</name>
</gene>
<comment type="caution">
    <text evidence="2">The sequence shown here is derived from an EMBL/GenBank/DDBJ whole genome shotgun (WGS) entry which is preliminary data.</text>
</comment>
<feature type="compositionally biased region" description="Acidic residues" evidence="1">
    <location>
        <begin position="26"/>
        <end position="38"/>
    </location>
</feature>
<feature type="compositionally biased region" description="Basic and acidic residues" evidence="1">
    <location>
        <begin position="147"/>
        <end position="169"/>
    </location>
</feature>
<protein>
    <submittedName>
        <fullName evidence="2">Uncharacterized protein</fullName>
    </submittedName>
</protein>
<feature type="region of interest" description="Disordered" evidence="1">
    <location>
        <begin position="1"/>
        <end position="317"/>
    </location>
</feature>
<name>A0AAJ0GLZ5_9PEZI</name>
<dbReference type="AlphaFoldDB" id="A0AAJ0GLZ5"/>
<feature type="compositionally biased region" description="Low complexity" evidence="1">
    <location>
        <begin position="219"/>
        <end position="233"/>
    </location>
</feature>
<accession>A0AAJ0GLZ5</accession>
<dbReference type="RefSeq" id="XP_062718201.1">
    <property type="nucleotide sequence ID" value="XM_062868123.1"/>
</dbReference>